<dbReference type="InterPro" id="IPR027417">
    <property type="entry name" value="P-loop_NTPase"/>
</dbReference>
<gene>
    <name evidence="3" type="ORF">H0A68_09585</name>
</gene>
<dbReference type="Pfam" id="PF05872">
    <property type="entry name" value="HerA_C"/>
    <property type="match status" value="1"/>
</dbReference>
<dbReference type="Gene3D" id="3.40.50.300">
    <property type="entry name" value="P-loop containing nucleotide triphosphate hydrolases"/>
    <property type="match status" value="2"/>
</dbReference>
<protein>
    <submittedName>
        <fullName evidence="3">DUF853 domain-containing protein</fullName>
    </submittedName>
</protein>
<accession>A0A853F8Y0</accession>
<dbReference type="PANTHER" id="PTHR30121:SF6">
    <property type="entry name" value="SLR6007 PROTEIN"/>
    <property type="match status" value="1"/>
</dbReference>
<dbReference type="AlphaFoldDB" id="A0A853F8Y0"/>
<name>A0A853F8Y0_9BURK</name>
<dbReference type="InterPro" id="IPR033186">
    <property type="entry name" value="HerA_C"/>
</dbReference>
<evidence type="ECO:0000313" key="3">
    <source>
        <dbReference type="EMBL" id="NYT37124.1"/>
    </source>
</evidence>
<evidence type="ECO:0000259" key="2">
    <source>
        <dbReference type="Pfam" id="PF05872"/>
    </source>
</evidence>
<proteinExistence type="predicted"/>
<organism evidence="3 4">
    <name type="scientific">Allopusillimonas soli</name>
    <dbReference type="NCBI Taxonomy" id="659016"/>
    <lineage>
        <taxon>Bacteria</taxon>
        <taxon>Pseudomonadati</taxon>
        <taxon>Pseudomonadota</taxon>
        <taxon>Betaproteobacteria</taxon>
        <taxon>Burkholderiales</taxon>
        <taxon>Alcaligenaceae</taxon>
        <taxon>Allopusillimonas</taxon>
    </lineage>
</organism>
<sequence length="512" mass="54937">MADPVFIAKNARAEARLLPQLANRHGCITGATGTGKTVSLQVLAEAFSRMGTAVFLADVKGDLTGISQVGDISAKLKDRLTRLALPEPAVGACPTVLWDVFGEQGHPVRATVSDMGPLLLGRMLELNDTQEGVLSLVFRVADDEGQLLLDLKDLRAMLQNVGDRAAELRTRYGNVSSSSIGAIQRSLLRLESQGADRFFGEPMLDVADLMRVDANGQGVVNILAADKLMQAPRLYAVFLLWLLADIYENLPEIGDPEKPKLVFFFDEAHLLFNDAPKALLEKIEQVVRLIRSKGVGVFFITQNPLDIPDTVLGQLGNRIQHALRAFTPRDQKAVRTAAETMRPNEGLDIEAAITELAVGEALVSLLDAKGSPCPTERVWMMAPGSRIGPATQDERRQLRTASPFGAKYDKAVDRESAYENLAARAGANGQAAPGGASGQEAQTAPGAARQKAQEDDGLMGAVSDFLFGSVGPRGGRREGVVQSAVRSAIRSTATQLVRGVLGSLVSGRRRSR</sequence>
<keyword evidence="4" id="KW-1185">Reference proteome</keyword>
<dbReference type="PANTHER" id="PTHR30121">
    <property type="entry name" value="UNCHARACTERIZED PROTEIN YJGR-RELATED"/>
    <property type="match status" value="1"/>
</dbReference>
<feature type="compositionally biased region" description="Low complexity" evidence="1">
    <location>
        <begin position="426"/>
        <end position="442"/>
    </location>
</feature>
<dbReference type="Proteomes" id="UP000580517">
    <property type="component" value="Unassembled WGS sequence"/>
</dbReference>
<comment type="caution">
    <text evidence="3">The sequence shown here is derived from an EMBL/GenBank/DDBJ whole genome shotgun (WGS) entry which is preliminary data.</text>
</comment>
<dbReference type="CDD" id="cd01127">
    <property type="entry name" value="TrwB_TraG_TraD_VirD4"/>
    <property type="match status" value="1"/>
</dbReference>
<feature type="region of interest" description="Disordered" evidence="1">
    <location>
        <begin position="426"/>
        <end position="454"/>
    </location>
</feature>
<dbReference type="InterPro" id="IPR051162">
    <property type="entry name" value="T4SS_component"/>
</dbReference>
<evidence type="ECO:0000313" key="4">
    <source>
        <dbReference type="Proteomes" id="UP000580517"/>
    </source>
</evidence>
<dbReference type="OrthoDB" id="9758751at2"/>
<evidence type="ECO:0000256" key="1">
    <source>
        <dbReference type="SAM" id="MobiDB-lite"/>
    </source>
</evidence>
<dbReference type="SUPFAM" id="SSF52540">
    <property type="entry name" value="P-loop containing nucleoside triphosphate hydrolases"/>
    <property type="match status" value="1"/>
</dbReference>
<feature type="domain" description="Helicase HerA-like C-terminal" evidence="2">
    <location>
        <begin position="9"/>
        <end position="510"/>
    </location>
</feature>
<dbReference type="RefSeq" id="WP_129969023.1">
    <property type="nucleotide sequence ID" value="NZ_JACCEW010000002.1"/>
</dbReference>
<dbReference type="EMBL" id="JACCEW010000002">
    <property type="protein sequence ID" value="NYT37124.1"/>
    <property type="molecule type" value="Genomic_DNA"/>
</dbReference>
<reference evidence="3 4" key="1">
    <citation type="submission" date="2020-07" db="EMBL/GenBank/DDBJ databases">
        <title>Taxonomic revisions and descriptions of new bacterial species based on genomic comparisons in the high-G+C-content subgroup of the family Alcaligenaceae.</title>
        <authorList>
            <person name="Szabo A."/>
            <person name="Felfoldi T."/>
        </authorList>
    </citation>
    <scope>NUCLEOTIDE SEQUENCE [LARGE SCALE GENOMIC DNA]</scope>
    <source>
        <strain evidence="3 4">DSM 25264</strain>
    </source>
</reference>